<keyword evidence="4 18" id="KW-0813">Transport</keyword>
<dbReference type="Pfam" id="PF00702">
    <property type="entry name" value="Hydrolase"/>
    <property type="match status" value="1"/>
</dbReference>
<evidence type="ECO:0000256" key="17">
    <source>
        <dbReference type="ARBA" id="ARBA00071631"/>
    </source>
</evidence>
<evidence type="ECO:0000256" key="16">
    <source>
        <dbReference type="ARBA" id="ARBA00048122"/>
    </source>
</evidence>
<dbReference type="GO" id="GO:0016887">
    <property type="term" value="F:ATP hydrolysis activity"/>
    <property type="evidence" value="ECO:0007669"/>
    <property type="project" value="InterPro"/>
</dbReference>
<dbReference type="NCBIfam" id="TIGR01647">
    <property type="entry name" value="ATPase-IIIA_H"/>
    <property type="match status" value="1"/>
</dbReference>
<dbReference type="SUPFAM" id="SSF56784">
    <property type="entry name" value="HAD-like"/>
    <property type="match status" value="1"/>
</dbReference>
<dbReference type="GO" id="GO:0046872">
    <property type="term" value="F:metal ion binding"/>
    <property type="evidence" value="ECO:0007669"/>
    <property type="project" value="UniProtKB-KW"/>
</dbReference>
<comment type="catalytic activity">
    <reaction evidence="16 18">
        <text>ATP + H2O + H(+)(in) = ADP + phosphate + 2 H(+)(out)</text>
        <dbReference type="Rhea" id="RHEA:20852"/>
        <dbReference type="ChEBI" id="CHEBI:15377"/>
        <dbReference type="ChEBI" id="CHEBI:15378"/>
        <dbReference type="ChEBI" id="CHEBI:30616"/>
        <dbReference type="ChEBI" id="CHEBI:43474"/>
        <dbReference type="ChEBI" id="CHEBI:456216"/>
        <dbReference type="EC" id="7.1.2.1"/>
    </reaction>
</comment>
<keyword evidence="14 18" id="KW-0406">Ion transport</keyword>
<dbReference type="GO" id="GO:0120029">
    <property type="term" value="P:proton export across plasma membrane"/>
    <property type="evidence" value="ECO:0007669"/>
    <property type="project" value="UniProtKB-UniRule"/>
</dbReference>
<accession>F2DC32</accession>
<dbReference type="InterPro" id="IPR036412">
    <property type="entry name" value="HAD-like_sf"/>
</dbReference>
<feature type="transmembrane region" description="Helical" evidence="18">
    <location>
        <begin position="716"/>
        <end position="738"/>
    </location>
</feature>
<dbReference type="FunFam" id="3.40.1110.10:FF:000004">
    <property type="entry name" value="Plasma membrane ATPase"/>
    <property type="match status" value="1"/>
</dbReference>
<dbReference type="PRINTS" id="PR00120">
    <property type="entry name" value="HATPASE"/>
</dbReference>
<feature type="domain" description="Cation-transporting P-type ATPase N-terminal" evidence="19">
    <location>
        <begin position="18"/>
        <end position="90"/>
    </location>
</feature>
<dbReference type="PRINTS" id="PR00119">
    <property type="entry name" value="CATATPASE"/>
</dbReference>
<evidence type="ECO:0000256" key="10">
    <source>
        <dbReference type="ARBA" id="ARBA00022840"/>
    </source>
</evidence>
<feature type="transmembrane region" description="Helical" evidence="18">
    <location>
        <begin position="827"/>
        <end position="844"/>
    </location>
</feature>
<dbReference type="Gene3D" id="6.10.140.890">
    <property type="match status" value="1"/>
</dbReference>
<dbReference type="InterPro" id="IPR001757">
    <property type="entry name" value="P_typ_ATPase"/>
</dbReference>
<dbReference type="Pfam" id="PF00122">
    <property type="entry name" value="E1-E2_ATPase"/>
    <property type="match status" value="1"/>
</dbReference>
<dbReference type="InterPro" id="IPR059000">
    <property type="entry name" value="ATPase_P-type_domA"/>
</dbReference>
<keyword evidence="7" id="KW-0479">Metal-binding</keyword>
<keyword evidence="8 18" id="KW-0547">Nucleotide-binding</keyword>
<dbReference type="InterPro" id="IPR008250">
    <property type="entry name" value="ATPase_P-typ_transduc_dom_A_sf"/>
</dbReference>
<comment type="subcellular location">
    <subcellularLocation>
        <location evidence="18">Cell membrane</location>
        <topology evidence="18">Multi-pass membrane protein</topology>
    </subcellularLocation>
    <subcellularLocation>
        <location evidence="1">Membrane</location>
        <topology evidence="1">Multi-pass membrane protein</topology>
    </subcellularLocation>
</comment>
<evidence type="ECO:0000256" key="7">
    <source>
        <dbReference type="ARBA" id="ARBA00022723"/>
    </source>
</evidence>
<feature type="transmembrane region" description="Helical" evidence="18">
    <location>
        <begin position="651"/>
        <end position="673"/>
    </location>
</feature>
<keyword evidence="6 18" id="KW-0812">Transmembrane</keyword>
<evidence type="ECO:0000313" key="20">
    <source>
        <dbReference type="EMBL" id="BAJ92653.1"/>
    </source>
</evidence>
<dbReference type="FunFam" id="2.70.150.10:FF:000004">
    <property type="entry name" value="Plasma membrane ATPase"/>
    <property type="match status" value="1"/>
</dbReference>
<dbReference type="InterPro" id="IPR023298">
    <property type="entry name" value="ATPase_P-typ_TM_dom_sf"/>
</dbReference>
<dbReference type="SMART" id="SM00831">
    <property type="entry name" value="Cation_ATPase_N"/>
    <property type="match status" value="1"/>
</dbReference>
<dbReference type="SFLD" id="SFLDG00002">
    <property type="entry name" value="C1.7:_P-type_atpase_like"/>
    <property type="match status" value="1"/>
</dbReference>
<feature type="transmembrane region" description="Helical" evidence="18">
    <location>
        <begin position="282"/>
        <end position="304"/>
    </location>
</feature>
<keyword evidence="15 18" id="KW-0472">Membrane</keyword>
<evidence type="ECO:0000256" key="3">
    <source>
        <dbReference type="ARBA" id="ARBA00012476"/>
    </source>
</evidence>
<evidence type="ECO:0000256" key="18">
    <source>
        <dbReference type="RuleBase" id="RU362083"/>
    </source>
</evidence>
<dbReference type="NCBIfam" id="TIGR01494">
    <property type="entry name" value="ATPase_P-type"/>
    <property type="match status" value="2"/>
</dbReference>
<dbReference type="CDD" id="cd02076">
    <property type="entry name" value="P-type_ATPase_H"/>
    <property type="match status" value="1"/>
</dbReference>
<keyword evidence="11 18" id="KW-0460">Magnesium</keyword>
<dbReference type="Gene3D" id="1.20.1110.10">
    <property type="entry name" value="Calcium-transporting ATPase, transmembrane domain"/>
    <property type="match status" value="1"/>
</dbReference>
<dbReference type="InterPro" id="IPR044492">
    <property type="entry name" value="P_typ_ATPase_HD_dom"/>
</dbReference>
<evidence type="ECO:0000256" key="13">
    <source>
        <dbReference type="ARBA" id="ARBA00022989"/>
    </source>
</evidence>
<name>F2DC32_HORVV</name>
<reference evidence="20" key="1">
    <citation type="journal article" date="2011" name="Plant Physiol.">
        <title>Comprehensive sequence analysis of 24,783 barley full-length cDNAs derived from 12 clone libraries.</title>
        <authorList>
            <person name="Matsumoto T."/>
            <person name="Tanaka T."/>
            <person name="Sakai H."/>
            <person name="Amano N."/>
            <person name="Kanamori H."/>
            <person name="Kurita K."/>
            <person name="Kikuta A."/>
            <person name="Kamiya K."/>
            <person name="Yamamoto M."/>
            <person name="Ikawa H."/>
            <person name="Fujii N."/>
            <person name="Hori K."/>
            <person name="Itoh T."/>
            <person name="Sato K."/>
        </authorList>
    </citation>
    <scope>NUCLEOTIDE SEQUENCE</scope>
    <source>
        <tissue evidence="20">Shoot</tissue>
    </source>
</reference>
<comment type="similarity">
    <text evidence="2 18">Belongs to the cation transport ATPase (P-type) (TC 3.A.3) family. Type IIIA subfamily.</text>
</comment>
<feature type="transmembrane region" description="Helical" evidence="18">
    <location>
        <begin position="244"/>
        <end position="270"/>
    </location>
</feature>
<dbReference type="EMBL" id="AK361447">
    <property type="protein sequence ID" value="BAJ92653.1"/>
    <property type="molecule type" value="mRNA"/>
</dbReference>
<evidence type="ECO:0000256" key="11">
    <source>
        <dbReference type="ARBA" id="ARBA00022842"/>
    </source>
</evidence>
<dbReference type="GO" id="GO:0005886">
    <property type="term" value="C:plasma membrane"/>
    <property type="evidence" value="ECO:0007669"/>
    <property type="project" value="UniProtKB-SubCell"/>
</dbReference>
<dbReference type="SUPFAM" id="SSF81653">
    <property type="entry name" value="Calcium ATPase, transduction domain A"/>
    <property type="match status" value="1"/>
</dbReference>
<evidence type="ECO:0000256" key="5">
    <source>
        <dbReference type="ARBA" id="ARBA00022553"/>
    </source>
</evidence>
<dbReference type="EC" id="7.1.2.1" evidence="3 18"/>
<dbReference type="InterPro" id="IPR006534">
    <property type="entry name" value="P-type_ATPase_IIIA"/>
</dbReference>
<dbReference type="Gene3D" id="3.40.50.1000">
    <property type="entry name" value="HAD superfamily/HAD-like"/>
    <property type="match status" value="1"/>
</dbReference>
<evidence type="ECO:0000256" key="6">
    <source>
        <dbReference type="ARBA" id="ARBA00022692"/>
    </source>
</evidence>
<dbReference type="SFLD" id="SFLDF00027">
    <property type="entry name" value="p-type_atpase"/>
    <property type="match status" value="1"/>
</dbReference>
<dbReference type="Gene3D" id="2.70.150.10">
    <property type="entry name" value="Calcium-transporting ATPase, cytoplasmic transduction domain A"/>
    <property type="match status" value="1"/>
</dbReference>
<proteinExistence type="evidence at transcript level"/>
<sequence>MADKEAGNLEAVLKEVVDLENIPLEEVLDNLRCSREGLTAEQAQQRLQIFGPNKLEEKEESKFLKFLGFMWNPLSWVMEAAAIMAIALANGGGKPPDWQDFVGIITLLVINSTISFIEENNAGNAAAALMARLAPKAKILRDGRWTEEDAAILVPGDVISIKLGDIIPADARLLEGDPLKIDQSALTGESLPATKGPGDGIYSGSTVKQGEIEAVVIATGVHTFFGKAAHLVDSTNQVGHFQKVLTAIGNFCICSIAVGMFIEIIVMYPIQHRAYRPGIDNLLVLLIGGIPIAMPTVLSVTMAIGSHRLSQQGAITKRMTAIEEMAGMDVLCSDKTGTLALNKLTVDKNLVEVFERGITQDQVILMAARASRTENQDAIDTAIVGMLADPKEARAGIQEVHFLPFNPTDKRTALTYIDADGKMHRVSKGAPEQILHLAHNTSEIERRVHAVIDKFAERGLRSLAVAYQEVPDGRKESPGGPWHFAGLMPLFDPPRHDSAETIRRALNLGVNVKMITGDQLAIGKETGRRLGMGTNMYPSSALLGQKNSDESISALPVDDLIEKADGFAGVFPEHKYEIVKRLQARKHICGMTGDGVNDAPALKKADIGIAVADATDAARSASDIVLTEPGLSVIISAVLTSRAIFQRMKNYTIYAVSITIRIVLGFMLLALIWNFDFPPFMVLIIAILNDGTIMTISKDRVKPSPLPDSWKLAEIFTTGVILGGYLAIMTVIFFWAAYKTNFFPRLFHVESLEKTAQDDFQKLASAIYLQVSTISQALIFVTRSRSWSFAERPGFLLVFAFFVAQLIATLIAVYADWKFAAIKGIGWGWAGVVWLYNIITYFPLDIIKFLIRYTLSGKAWDLVIDQRIAFTRKKDFGKEERELKWAHAQRTLHGLQPPDAKMFSDKGGYNELNHMAEEAKRRAEIARLRELHTLKGHVESVVKLKGLDIETIQQSYTV</sequence>
<dbReference type="Pfam" id="PF00690">
    <property type="entry name" value="Cation_ATPase_N"/>
    <property type="match status" value="1"/>
</dbReference>
<dbReference type="SFLD" id="SFLDS00003">
    <property type="entry name" value="Haloacid_Dehalogenase"/>
    <property type="match status" value="1"/>
</dbReference>
<dbReference type="FunFam" id="1.20.1110.10:FF:000045">
    <property type="entry name" value="ATPase 4 plasma membrane-type"/>
    <property type="match status" value="1"/>
</dbReference>
<evidence type="ECO:0000256" key="8">
    <source>
        <dbReference type="ARBA" id="ARBA00022741"/>
    </source>
</evidence>
<keyword evidence="12 18" id="KW-1278">Translocase</keyword>
<evidence type="ECO:0000256" key="15">
    <source>
        <dbReference type="ARBA" id="ARBA00023136"/>
    </source>
</evidence>
<dbReference type="InterPro" id="IPR004014">
    <property type="entry name" value="ATPase_P-typ_cation-transptr_N"/>
</dbReference>
<dbReference type="AlphaFoldDB" id="F2DC32"/>
<dbReference type="GO" id="GO:0005524">
    <property type="term" value="F:ATP binding"/>
    <property type="evidence" value="ECO:0007669"/>
    <property type="project" value="UniProtKB-UniRule"/>
</dbReference>
<dbReference type="PANTHER" id="PTHR42861">
    <property type="entry name" value="CALCIUM-TRANSPORTING ATPASE"/>
    <property type="match status" value="1"/>
</dbReference>
<dbReference type="Gene3D" id="3.40.1110.10">
    <property type="entry name" value="Calcium-transporting ATPase, cytoplasmic domain N"/>
    <property type="match status" value="1"/>
</dbReference>
<evidence type="ECO:0000256" key="2">
    <source>
        <dbReference type="ARBA" id="ARBA00008804"/>
    </source>
</evidence>
<keyword evidence="10 18" id="KW-0067">ATP-binding</keyword>
<evidence type="ECO:0000256" key="1">
    <source>
        <dbReference type="ARBA" id="ARBA00004141"/>
    </source>
</evidence>
<evidence type="ECO:0000256" key="14">
    <source>
        <dbReference type="ARBA" id="ARBA00023065"/>
    </source>
</evidence>
<feature type="transmembrane region" description="Helical" evidence="18">
    <location>
        <begin position="794"/>
        <end position="815"/>
    </location>
</feature>
<keyword evidence="13 18" id="KW-1133">Transmembrane helix</keyword>
<evidence type="ECO:0000259" key="19">
    <source>
        <dbReference type="SMART" id="SM00831"/>
    </source>
</evidence>
<feature type="transmembrane region" description="Helical" evidence="18">
    <location>
        <begin position="101"/>
        <end position="117"/>
    </location>
</feature>
<feature type="transmembrane region" description="Helical" evidence="18">
    <location>
        <begin position="66"/>
        <end position="89"/>
    </location>
</feature>
<evidence type="ECO:0000256" key="9">
    <source>
        <dbReference type="ARBA" id="ARBA00022781"/>
    </source>
</evidence>
<evidence type="ECO:0000256" key="12">
    <source>
        <dbReference type="ARBA" id="ARBA00022967"/>
    </source>
</evidence>
<organism evidence="20">
    <name type="scientific">Hordeum vulgare subsp. vulgare</name>
    <name type="common">Domesticated barley</name>
    <dbReference type="NCBI Taxonomy" id="112509"/>
    <lineage>
        <taxon>Eukaryota</taxon>
        <taxon>Viridiplantae</taxon>
        <taxon>Streptophyta</taxon>
        <taxon>Embryophyta</taxon>
        <taxon>Tracheophyta</taxon>
        <taxon>Spermatophyta</taxon>
        <taxon>Magnoliopsida</taxon>
        <taxon>Liliopsida</taxon>
        <taxon>Poales</taxon>
        <taxon>Poaceae</taxon>
        <taxon>BOP clade</taxon>
        <taxon>Pooideae</taxon>
        <taxon>Triticodae</taxon>
        <taxon>Triticeae</taxon>
        <taxon>Hordeinae</taxon>
        <taxon>Hordeum</taxon>
    </lineage>
</organism>
<dbReference type="InterPro" id="IPR023214">
    <property type="entry name" value="HAD_sf"/>
</dbReference>
<dbReference type="FunFam" id="3.40.50.1000:FF:000211">
    <property type="entry name" value="Plasma membrane ATPase"/>
    <property type="match status" value="1"/>
</dbReference>
<dbReference type="InterPro" id="IPR023299">
    <property type="entry name" value="ATPase_P-typ_cyto_dom_N"/>
</dbReference>
<keyword evidence="9 18" id="KW-0375">Hydrogen ion transport</keyword>
<evidence type="ECO:0000256" key="4">
    <source>
        <dbReference type="ARBA" id="ARBA00022448"/>
    </source>
</evidence>
<protein>
    <recommendedName>
        <fullName evidence="17 18">Plasma membrane ATPase</fullName>
        <ecNumber evidence="3 18">7.1.2.1</ecNumber>
    </recommendedName>
</protein>
<dbReference type="GO" id="GO:0008553">
    <property type="term" value="F:P-type proton-exporting transporter activity"/>
    <property type="evidence" value="ECO:0007669"/>
    <property type="project" value="UniProtKB-UniRule"/>
</dbReference>
<dbReference type="SUPFAM" id="SSF81665">
    <property type="entry name" value="Calcium ATPase, transmembrane domain M"/>
    <property type="match status" value="1"/>
</dbReference>
<keyword evidence="5" id="KW-0597">Phosphoprotein</keyword>